<comment type="caution">
    <text evidence="2">The sequence shown here is derived from an EMBL/GenBank/DDBJ whole genome shotgun (WGS) entry which is preliminary data.</text>
</comment>
<proteinExistence type="predicted"/>
<accession>A0AAW9JVN9</accession>
<sequence>MDEKIIYSSLLWHRDHLMQQRKRLTEAAGYVVYSTFWESMRVSTQLERLNEDIERIDKQLEQVREFSKVAKDIGIATGETSDRVAELLQKYSEDKEFEETWM</sequence>
<evidence type="ECO:0000313" key="2">
    <source>
        <dbReference type="EMBL" id="MDZ5759354.1"/>
    </source>
</evidence>
<keyword evidence="1" id="KW-0175">Coiled coil</keyword>
<dbReference type="Proteomes" id="UP001290462">
    <property type="component" value="Unassembled WGS sequence"/>
</dbReference>
<organism evidence="2 3">
    <name type="scientific">Carnobacterium maltaromaticum</name>
    <name type="common">Carnobacterium piscicola</name>
    <dbReference type="NCBI Taxonomy" id="2751"/>
    <lineage>
        <taxon>Bacteria</taxon>
        <taxon>Bacillati</taxon>
        <taxon>Bacillota</taxon>
        <taxon>Bacilli</taxon>
        <taxon>Lactobacillales</taxon>
        <taxon>Carnobacteriaceae</taxon>
        <taxon>Carnobacterium</taxon>
    </lineage>
</organism>
<dbReference type="AlphaFoldDB" id="A0AAW9JVN9"/>
<dbReference type="RefSeq" id="WP_322809195.1">
    <property type="nucleotide sequence ID" value="NZ_JAVBVO010000003.1"/>
</dbReference>
<reference evidence="2" key="1">
    <citation type="submission" date="2023-08" db="EMBL/GenBank/DDBJ databases">
        <title>Genomic characterization of piscicolin 126 produced by Carnobacterium maltaromaticum CM22 strain isolated from salmon (Salmo salar).</title>
        <authorList>
            <person name="Gonzalez-Gragera E."/>
            <person name="Garcia-Lopez J.D."/>
            <person name="Teso-Perez C."/>
            <person name="Gimenez-Hernandez I."/>
            <person name="Peralta-Sanchez J.M."/>
            <person name="Valdivia E."/>
            <person name="Montalban-Lopez M."/>
            <person name="Martin-Platero A.M."/>
            <person name="Banos A."/>
            <person name="Martinez-Bueno M."/>
        </authorList>
    </citation>
    <scope>NUCLEOTIDE SEQUENCE</scope>
    <source>
        <strain evidence="2">CM22</strain>
    </source>
</reference>
<evidence type="ECO:0000256" key="1">
    <source>
        <dbReference type="SAM" id="Coils"/>
    </source>
</evidence>
<gene>
    <name evidence="2" type="ORF">RAK27_11835</name>
</gene>
<feature type="coiled-coil region" evidence="1">
    <location>
        <begin position="39"/>
        <end position="66"/>
    </location>
</feature>
<protein>
    <submittedName>
        <fullName evidence="2">Uncharacterized protein</fullName>
    </submittedName>
</protein>
<evidence type="ECO:0000313" key="3">
    <source>
        <dbReference type="Proteomes" id="UP001290462"/>
    </source>
</evidence>
<name>A0AAW9JVN9_CARML</name>
<dbReference type="EMBL" id="JAVBVO010000003">
    <property type="protein sequence ID" value="MDZ5759354.1"/>
    <property type="molecule type" value="Genomic_DNA"/>
</dbReference>